<keyword evidence="4" id="KW-1185">Reference proteome</keyword>
<proteinExistence type="predicted"/>
<gene>
    <name evidence="3" type="primary">PARPA_04349.1 scaffold 12709</name>
</gene>
<evidence type="ECO:0000259" key="2">
    <source>
        <dbReference type="Pfam" id="PF03732"/>
    </source>
</evidence>
<dbReference type="AlphaFoldDB" id="A0A0B7MX60"/>
<dbReference type="Proteomes" id="UP000054107">
    <property type="component" value="Unassembled WGS sequence"/>
</dbReference>
<dbReference type="InterPro" id="IPR005162">
    <property type="entry name" value="Retrotrans_gag_dom"/>
</dbReference>
<evidence type="ECO:0000313" key="3">
    <source>
        <dbReference type="EMBL" id="CEP10626.1"/>
    </source>
</evidence>
<dbReference type="OrthoDB" id="2290219at2759"/>
<feature type="domain" description="Retrotransposon gag" evidence="2">
    <location>
        <begin position="32"/>
        <end position="120"/>
    </location>
</feature>
<accession>A0A0B7MX60</accession>
<dbReference type="Pfam" id="PF03732">
    <property type="entry name" value="Retrotrans_gag"/>
    <property type="match status" value="1"/>
</dbReference>
<name>A0A0B7MX60_9FUNG</name>
<evidence type="ECO:0000256" key="1">
    <source>
        <dbReference type="SAM" id="MobiDB-lite"/>
    </source>
</evidence>
<evidence type="ECO:0000313" key="4">
    <source>
        <dbReference type="Proteomes" id="UP000054107"/>
    </source>
</evidence>
<dbReference type="EMBL" id="LN724530">
    <property type="protein sequence ID" value="CEP10626.1"/>
    <property type="molecule type" value="Genomic_DNA"/>
</dbReference>
<organism evidence="3 4">
    <name type="scientific">Parasitella parasitica</name>
    <dbReference type="NCBI Taxonomy" id="35722"/>
    <lineage>
        <taxon>Eukaryota</taxon>
        <taxon>Fungi</taxon>
        <taxon>Fungi incertae sedis</taxon>
        <taxon>Mucoromycota</taxon>
        <taxon>Mucoromycotina</taxon>
        <taxon>Mucoromycetes</taxon>
        <taxon>Mucorales</taxon>
        <taxon>Mucorineae</taxon>
        <taxon>Mucoraceae</taxon>
        <taxon>Parasitella</taxon>
    </lineage>
</organism>
<feature type="region of interest" description="Disordered" evidence="1">
    <location>
        <begin position="193"/>
        <end position="239"/>
    </location>
</feature>
<feature type="non-terminal residue" evidence="3">
    <location>
        <position position="1"/>
    </location>
</feature>
<reference evidence="3 4" key="1">
    <citation type="submission" date="2014-09" db="EMBL/GenBank/DDBJ databases">
        <authorList>
            <person name="Ellenberger Sabrina"/>
        </authorList>
    </citation>
    <scope>NUCLEOTIDE SEQUENCE [LARGE SCALE GENOMIC DNA]</scope>
    <source>
        <strain evidence="3 4">CBS 412.66</strain>
    </source>
</reference>
<protein>
    <recommendedName>
        <fullName evidence="2">Retrotransposon gag domain-containing protein</fullName>
    </recommendedName>
</protein>
<dbReference type="STRING" id="35722.A0A0B7MX60"/>
<feature type="non-terminal residue" evidence="3">
    <location>
        <position position="239"/>
    </location>
</feature>
<feature type="compositionally biased region" description="Gly residues" evidence="1">
    <location>
        <begin position="197"/>
        <end position="239"/>
    </location>
</feature>
<sequence>DPFIIESWIQTLEDFAQIKNYDYEKTAKLGITLLTGAAKIWYQNLKLLDSAPTDWTHFKAELRAFFKPDNSVSVARDRLRALKQTSNIAQYVQDFMTIKLSIPRMTDEEAVDKFLAGLRDSNARIHIKDNIDMAEPVLSEAIRAAHTYEGNRLDAVSGGSRGVSAHMNDLQVDDPMDLSVVERRELYNMMKSWNNSGGRGSAHGGTRGGFRGNSRGGYNNGFRGGRGGRGGQHQRGSRG</sequence>